<dbReference type="Proteomes" id="UP000034617">
    <property type="component" value="Unassembled WGS sequence"/>
</dbReference>
<evidence type="ECO:0000313" key="2">
    <source>
        <dbReference type="Proteomes" id="UP000034617"/>
    </source>
</evidence>
<dbReference type="AlphaFoldDB" id="A0A0G1GMZ4"/>
<dbReference type="EMBL" id="LCHM01000040">
    <property type="protein sequence ID" value="KKT36331.1"/>
    <property type="molecule type" value="Genomic_DNA"/>
</dbReference>
<organism evidence="1 2">
    <name type="scientific">Candidatus Gottesmanbacteria bacterium GW2011_GWB1_44_11c</name>
    <dbReference type="NCBI Taxonomy" id="1618447"/>
    <lineage>
        <taxon>Bacteria</taxon>
        <taxon>Candidatus Gottesmaniibacteriota</taxon>
    </lineage>
</organism>
<protein>
    <submittedName>
        <fullName evidence="1">Uncharacterized protein</fullName>
    </submittedName>
</protein>
<gene>
    <name evidence="1" type="ORF">UW22_C0040G0003</name>
</gene>
<evidence type="ECO:0000313" key="1">
    <source>
        <dbReference type="EMBL" id="KKT36331.1"/>
    </source>
</evidence>
<reference evidence="1 2" key="1">
    <citation type="journal article" date="2015" name="Nature">
        <title>rRNA introns, odd ribosomes, and small enigmatic genomes across a large radiation of phyla.</title>
        <authorList>
            <person name="Brown C.T."/>
            <person name="Hug L.A."/>
            <person name="Thomas B.C."/>
            <person name="Sharon I."/>
            <person name="Castelle C.J."/>
            <person name="Singh A."/>
            <person name="Wilkins M.J."/>
            <person name="Williams K.H."/>
            <person name="Banfield J.F."/>
        </authorList>
    </citation>
    <scope>NUCLEOTIDE SEQUENCE [LARGE SCALE GENOMIC DNA]</scope>
</reference>
<name>A0A0G1GMZ4_9BACT</name>
<accession>A0A0G1GMZ4</accession>
<comment type="caution">
    <text evidence="1">The sequence shown here is derived from an EMBL/GenBank/DDBJ whole genome shotgun (WGS) entry which is preliminary data.</text>
</comment>
<sequence length="150" mass="17324">MHRCEHLRNGNCSAIHTIFHREGGEVLTFVPSFGIPKSWADEGTLRTHWSARCVATNDFAAQSRCSDFKALIDEEGIHRTLFEIDTNKKPIEVEKENIRLFIASLNSLLPLQNDNEVKELSDIVKEDAENQPKKSIFRELFKNRVLFKKR</sequence>
<proteinExistence type="predicted"/>